<name>A0AAE4HZV8_9STRE</name>
<proteinExistence type="predicted"/>
<dbReference type="AlphaFoldDB" id="A0AAE4HZV8"/>
<comment type="caution">
    <text evidence="1">The sequence shown here is derived from an EMBL/GenBank/DDBJ whole genome shotgun (WGS) entry which is preliminary data.</text>
</comment>
<protein>
    <submittedName>
        <fullName evidence="1">Cytoplasmic protein</fullName>
    </submittedName>
</protein>
<sequence length="103" mass="11282">MDKSTLKLKNGFIGKMYYEKLGVAPRRIDGEAGQFQRHIVSNERHGVFHVITPALSHVFKTDDLVEIDGEALFFEDRALNGSDVAPALNARATGVKLVSGGIK</sequence>
<accession>A0AAE4HZV8</accession>
<dbReference type="EMBL" id="JARQAG010000021">
    <property type="protein sequence ID" value="MDT2732547.1"/>
    <property type="molecule type" value="Genomic_DNA"/>
</dbReference>
<organism evidence="1 2">
    <name type="scientific">Streptococcus parauberis</name>
    <dbReference type="NCBI Taxonomy" id="1348"/>
    <lineage>
        <taxon>Bacteria</taxon>
        <taxon>Bacillati</taxon>
        <taxon>Bacillota</taxon>
        <taxon>Bacilli</taxon>
        <taxon>Lactobacillales</taxon>
        <taxon>Streptococcaceae</taxon>
        <taxon>Streptococcus</taxon>
    </lineage>
</organism>
<evidence type="ECO:0000313" key="2">
    <source>
        <dbReference type="Proteomes" id="UP001180515"/>
    </source>
</evidence>
<dbReference type="Proteomes" id="UP001180515">
    <property type="component" value="Unassembled WGS sequence"/>
</dbReference>
<reference evidence="1" key="1">
    <citation type="submission" date="2023-03" db="EMBL/GenBank/DDBJ databases">
        <authorList>
            <person name="Shen W."/>
            <person name="Cai J."/>
        </authorList>
    </citation>
    <scope>NUCLEOTIDE SEQUENCE</scope>
    <source>
        <strain evidence="1">P82-2</strain>
    </source>
</reference>
<evidence type="ECO:0000313" key="1">
    <source>
        <dbReference type="EMBL" id="MDT2732547.1"/>
    </source>
</evidence>
<gene>
    <name evidence="1" type="ORF">P7G31_09995</name>
</gene>
<dbReference type="RefSeq" id="WP_099567538.1">
    <property type="nucleotide sequence ID" value="NZ_JARQAG010000021.1"/>
</dbReference>